<dbReference type="SMART" id="SM00277">
    <property type="entry name" value="GRAN"/>
    <property type="match status" value="2"/>
</dbReference>
<feature type="chain" id="PRO_5040277152" description="Granulins domain-containing protein" evidence="5">
    <location>
        <begin position="16"/>
        <end position="226"/>
    </location>
</feature>
<feature type="signal peptide" evidence="5">
    <location>
        <begin position="1"/>
        <end position="15"/>
    </location>
</feature>
<comment type="subcellular location">
    <subcellularLocation>
        <location evidence="1">Secreted</location>
    </subcellularLocation>
</comment>
<keyword evidence="5" id="KW-0732">Signal</keyword>
<dbReference type="InterPro" id="IPR037277">
    <property type="entry name" value="Granulin_sf"/>
</dbReference>
<dbReference type="AlphaFoldDB" id="A0A9Q0ISQ8"/>
<dbReference type="Gene3D" id="2.10.25.160">
    <property type="entry name" value="Granulin"/>
    <property type="match status" value="2"/>
</dbReference>
<accession>A0A9Q0ISQ8</accession>
<dbReference type="SUPFAM" id="SSF57277">
    <property type="entry name" value="Granulin repeat"/>
    <property type="match status" value="2"/>
</dbReference>
<protein>
    <recommendedName>
        <fullName evidence="6">Granulins domain-containing protein</fullName>
    </recommendedName>
</protein>
<gene>
    <name evidence="7" type="ORF">NHX12_024862</name>
</gene>
<dbReference type="EMBL" id="JANIIK010000040">
    <property type="protein sequence ID" value="KAJ3607811.1"/>
    <property type="molecule type" value="Genomic_DNA"/>
</dbReference>
<dbReference type="Proteomes" id="UP001148018">
    <property type="component" value="Unassembled WGS sequence"/>
</dbReference>
<dbReference type="InterPro" id="IPR039036">
    <property type="entry name" value="Granulin_fam"/>
</dbReference>
<evidence type="ECO:0000256" key="1">
    <source>
        <dbReference type="ARBA" id="ARBA00004613"/>
    </source>
</evidence>
<dbReference type="GO" id="GO:0005576">
    <property type="term" value="C:extracellular region"/>
    <property type="evidence" value="ECO:0007669"/>
    <property type="project" value="UniProtKB-SubCell"/>
</dbReference>
<feature type="domain" description="Granulins" evidence="6">
    <location>
        <begin position="76"/>
        <end position="89"/>
    </location>
</feature>
<comment type="caution">
    <text evidence="7">The sequence shown here is derived from an EMBL/GenBank/DDBJ whole genome shotgun (WGS) entry which is preliminary data.</text>
</comment>
<evidence type="ECO:0000256" key="4">
    <source>
        <dbReference type="ARBA" id="ARBA00023157"/>
    </source>
</evidence>
<dbReference type="PANTHER" id="PTHR12274">
    <property type="entry name" value="GRANULIN"/>
    <property type="match status" value="1"/>
</dbReference>
<dbReference type="Pfam" id="PF00396">
    <property type="entry name" value="Granulin"/>
    <property type="match status" value="2"/>
</dbReference>
<keyword evidence="8" id="KW-1185">Reference proteome</keyword>
<keyword evidence="3" id="KW-0964">Secreted</keyword>
<organism evidence="7 8">
    <name type="scientific">Muraenolepis orangiensis</name>
    <name type="common">Patagonian moray cod</name>
    <dbReference type="NCBI Taxonomy" id="630683"/>
    <lineage>
        <taxon>Eukaryota</taxon>
        <taxon>Metazoa</taxon>
        <taxon>Chordata</taxon>
        <taxon>Craniata</taxon>
        <taxon>Vertebrata</taxon>
        <taxon>Euteleostomi</taxon>
        <taxon>Actinopterygii</taxon>
        <taxon>Neopterygii</taxon>
        <taxon>Teleostei</taxon>
        <taxon>Neoteleostei</taxon>
        <taxon>Acanthomorphata</taxon>
        <taxon>Zeiogadaria</taxon>
        <taxon>Gadariae</taxon>
        <taxon>Gadiformes</taxon>
        <taxon>Muraenolepidoidei</taxon>
        <taxon>Muraenolepididae</taxon>
        <taxon>Muraenolepis</taxon>
    </lineage>
</organism>
<evidence type="ECO:0000313" key="7">
    <source>
        <dbReference type="EMBL" id="KAJ3607811.1"/>
    </source>
</evidence>
<dbReference type="PROSITE" id="PS00799">
    <property type="entry name" value="GRANULINS"/>
    <property type="match status" value="2"/>
</dbReference>
<proteinExistence type="inferred from homology"/>
<comment type="similarity">
    <text evidence="2">Belongs to the granulin family.</text>
</comment>
<evidence type="ECO:0000313" key="8">
    <source>
        <dbReference type="Proteomes" id="UP001148018"/>
    </source>
</evidence>
<dbReference type="OrthoDB" id="8945229at2759"/>
<sequence length="226" mass="23922">MVGLVLLVLLGVSSASPCPDGRSCEGSDASCCTSPPAHVKAVKCPDQESECPDETTCCQLPDQTWGCCQMPNAVCCEDQRHCCPEGSRCDLSHSRCVSPGGGSVAMLENRPARRRPGGKSSCPEGTTCCLLTSGDYGCCPYAEAVCCNDHIHCCPAESMCDLKHERCLSGDQVFPLATKTSARPNDCEYCPLSPQKPAASSHSEQLLPLVPLWKSNSKGLFSSLAS</sequence>
<evidence type="ECO:0000256" key="2">
    <source>
        <dbReference type="ARBA" id="ARBA00010093"/>
    </source>
</evidence>
<dbReference type="PANTHER" id="PTHR12274:SF7">
    <property type="entry name" value="GRANULINS"/>
    <property type="match status" value="1"/>
</dbReference>
<feature type="domain" description="Granulins" evidence="6">
    <location>
        <begin position="147"/>
        <end position="160"/>
    </location>
</feature>
<name>A0A9Q0ISQ8_9TELE</name>
<evidence type="ECO:0000256" key="5">
    <source>
        <dbReference type="SAM" id="SignalP"/>
    </source>
</evidence>
<dbReference type="InterPro" id="IPR000118">
    <property type="entry name" value="Granulin"/>
</dbReference>
<dbReference type="FunFam" id="2.10.25.160:FF:000001">
    <property type="entry name" value="Granulin precursor"/>
    <property type="match status" value="1"/>
</dbReference>
<evidence type="ECO:0000259" key="6">
    <source>
        <dbReference type="PROSITE" id="PS00799"/>
    </source>
</evidence>
<evidence type="ECO:0000256" key="3">
    <source>
        <dbReference type="ARBA" id="ARBA00022525"/>
    </source>
</evidence>
<keyword evidence="4" id="KW-1015">Disulfide bond</keyword>
<reference evidence="7" key="1">
    <citation type="submission" date="2022-07" db="EMBL/GenBank/DDBJ databases">
        <title>Chromosome-level genome of Muraenolepis orangiensis.</title>
        <authorList>
            <person name="Kim J."/>
        </authorList>
    </citation>
    <scope>NUCLEOTIDE SEQUENCE</scope>
    <source>
        <strain evidence="7">KU_S4_2022</strain>
        <tissue evidence="7">Muscle</tissue>
    </source>
</reference>